<evidence type="ECO:0000313" key="1">
    <source>
        <dbReference type="EMBL" id="MDX8523695.1"/>
    </source>
</evidence>
<comment type="caution">
    <text evidence="1">The sequence shown here is derived from an EMBL/GenBank/DDBJ whole genome shotgun (WGS) entry which is preliminary data.</text>
</comment>
<sequence>MALSNRLFDQDLTFQCPLCHAGLVKKGSWIKSITTFKCEQCQERVRLPYGDKLAIFERHLRLAG</sequence>
<accession>A0ABU4ZED7</accession>
<name>A0ABU4ZED7_9HYPH</name>
<dbReference type="EMBL" id="JAVIJF010000002">
    <property type="protein sequence ID" value="MDX8523695.1"/>
    <property type="molecule type" value="Genomic_DNA"/>
</dbReference>
<dbReference type="Proteomes" id="UP001276840">
    <property type="component" value="Unassembled WGS sequence"/>
</dbReference>
<keyword evidence="2" id="KW-1185">Reference proteome</keyword>
<protein>
    <submittedName>
        <fullName evidence="1">Uncharacterized protein</fullName>
    </submittedName>
</protein>
<organism evidence="1 2">
    <name type="scientific">Mesorhizobium montanum</name>
    <dbReference type="NCBI Taxonomy" id="3072323"/>
    <lineage>
        <taxon>Bacteria</taxon>
        <taxon>Pseudomonadati</taxon>
        <taxon>Pseudomonadota</taxon>
        <taxon>Alphaproteobacteria</taxon>
        <taxon>Hyphomicrobiales</taxon>
        <taxon>Phyllobacteriaceae</taxon>
        <taxon>Mesorhizobium</taxon>
    </lineage>
</organism>
<dbReference type="RefSeq" id="WP_320231401.1">
    <property type="nucleotide sequence ID" value="NZ_JAVIJF010000002.1"/>
</dbReference>
<gene>
    <name evidence="1" type="ORF">RFM68_04170</name>
</gene>
<proteinExistence type="predicted"/>
<reference evidence="1 2" key="1">
    <citation type="submission" date="2023-08" db="EMBL/GenBank/DDBJ databases">
        <title>Implementing the SeqCode for naming new Mesorhizobium species isolated from Vachellia karroo root nodules.</title>
        <authorList>
            <person name="Van Lill M."/>
        </authorList>
    </citation>
    <scope>NUCLEOTIDE SEQUENCE [LARGE SCALE GENOMIC DNA]</scope>
    <source>
        <strain evidence="1 2">MSK 1335</strain>
    </source>
</reference>
<evidence type="ECO:0000313" key="2">
    <source>
        <dbReference type="Proteomes" id="UP001276840"/>
    </source>
</evidence>